<comment type="similarity">
    <text evidence="2 10">Belongs to the disproportionating enzyme family.</text>
</comment>
<evidence type="ECO:0000256" key="1">
    <source>
        <dbReference type="ARBA" id="ARBA00000439"/>
    </source>
</evidence>
<keyword evidence="7 10" id="KW-0119">Carbohydrate metabolism</keyword>
<organism evidence="11 12">
    <name type="scientific">Enterocloster citroniae</name>
    <dbReference type="NCBI Taxonomy" id="358743"/>
    <lineage>
        <taxon>Bacteria</taxon>
        <taxon>Bacillati</taxon>
        <taxon>Bacillota</taxon>
        <taxon>Clostridia</taxon>
        <taxon>Lachnospirales</taxon>
        <taxon>Lachnospiraceae</taxon>
        <taxon>Enterocloster</taxon>
    </lineage>
</organism>
<evidence type="ECO:0000256" key="9">
    <source>
        <dbReference type="ARBA" id="ARBA00031501"/>
    </source>
</evidence>
<dbReference type="Proteomes" id="UP001549200">
    <property type="component" value="Unassembled WGS sequence"/>
</dbReference>
<proteinExistence type="inferred from homology"/>
<comment type="catalytic activity">
    <reaction evidence="1 10">
        <text>Transfers a segment of a (1-&gt;4)-alpha-D-glucan to a new position in an acceptor, which may be glucose or a (1-&gt;4)-alpha-D-glucan.</text>
        <dbReference type="EC" id="2.4.1.25"/>
    </reaction>
</comment>
<reference evidence="11 12" key="1">
    <citation type="submission" date="2024-06" db="EMBL/GenBank/DDBJ databases">
        <title>Genomic Encyclopedia of Type Strains, Phase IV (KMG-IV): sequencing the most valuable type-strain genomes for metagenomic binning, comparative biology and taxonomic classification.</title>
        <authorList>
            <person name="Goeker M."/>
        </authorList>
    </citation>
    <scope>NUCLEOTIDE SEQUENCE [LARGE SCALE GENOMIC DNA]</scope>
    <source>
        <strain evidence="11 12">DSM 19261</strain>
    </source>
</reference>
<evidence type="ECO:0000256" key="10">
    <source>
        <dbReference type="RuleBase" id="RU361207"/>
    </source>
</evidence>
<keyword evidence="5 10" id="KW-0328">Glycosyltransferase</keyword>
<evidence type="ECO:0000313" key="11">
    <source>
        <dbReference type="EMBL" id="MET3571150.1"/>
    </source>
</evidence>
<dbReference type="InterPro" id="IPR017853">
    <property type="entry name" value="GH"/>
</dbReference>
<protein>
    <recommendedName>
        <fullName evidence="4 10">4-alpha-glucanotransferase</fullName>
        <ecNumber evidence="3 10">2.4.1.25</ecNumber>
    </recommendedName>
    <alternativeName>
        <fullName evidence="8 10">Amylomaltase</fullName>
    </alternativeName>
    <alternativeName>
        <fullName evidence="9 10">Disproportionating enzyme</fullName>
    </alternativeName>
</protein>
<dbReference type="InterPro" id="IPR003385">
    <property type="entry name" value="Glyco_hydro_77"/>
</dbReference>
<sequence length="524" mass="60602">MVKLSDIFREQAEQDKVLPGSKEINKMRECGMLLPIASLPSRYGIGAFSKEGYEFVNILKAAGQKYWQILPLGPTGFGDSPYQSFSAFAGNPYFIDLEKLTAEGLLTEEECREVDFGGNERDIDYKKLYDGRFPLLRKAYERWKSGLEWGSAVHDLAARTLGEETREYCLYMAIKNHFGSKSWNLWDEDIRLRKGEAVARYREQLSDEIGFYEFQQIKFEEQWTSLKQYANEQGIRIIGDIPIYVAFDGADSWSHPELFQFDEKGTPVAVAGCPPDGFSATGQLWGNPLYDWGYHRRTEYNWWMKRMEYSFYLYDVVRVDHFRGFDEYYSIPYGDKTAEYGHWEKGPGIEIFRKMQTCFGKEDLPIIAEDLGFLTPTVLQLVRDSGFPGMKVLEFAFDQTEDSAYLPHKYGENCVVYTGTHDNDTLVSWFAGMNDHDRAFAREYIGNEHTPEDQVHWDFIRLAMSSVAKLAVIPVQDYLGLGTEARTNEPSTLGKNWRWRMRSGDLEDGLIRKCRRMADIYGRL</sequence>
<dbReference type="PANTHER" id="PTHR32438">
    <property type="entry name" value="4-ALPHA-GLUCANOTRANSFERASE DPE1, CHLOROPLASTIC/AMYLOPLASTIC"/>
    <property type="match status" value="1"/>
</dbReference>
<dbReference type="EMBL" id="JBEPLZ010000009">
    <property type="protein sequence ID" value="MET3571150.1"/>
    <property type="molecule type" value="Genomic_DNA"/>
</dbReference>
<dbReference type="EC" id="2.4.1.25" evidence="3 10"/>
<evidence type="ECO:0000256" key="3">
    <source>
        <dbReference type="ARBA" id="ARBA00012560"/>
    </source>
</evidence>
<name>A0ABV2FYN9_9FIRM</name>
<dbReference type="PANTHER" id="PTHR32438:SF5">
    <property type="entry name" value="4-ALPHA-GLUCANOTRANSFERASE DPE1, CHLOROPLASTIC_AMYLOPLASTIC"/>
    <property type="match status" value="1"/>
</dbReference>
<evidence type="ECO:0000256" key="5">
    <source>
        <dbReference type="ARBA" id="ARBA00022676"/>
    </source>
</evidence>
<dbReference type="GO" id="GO:0004134">
    <property type="term" value="F:4-alpha-glucanotransferase activity"/>
    <property type="evidence" value="ECO:0007669"/>
    <property type="project" value="UniProtKB-EC"/>
</dbReference>
<evidence type="ECO:0000256" key="2">
    <source>
        <dbReference type="ARBA" id="ARBA00005684"/>
    </source>
</evidence>
<keyword evidence="12" id="KW-1185">Reference proteome</keyword>
<evidence type="ECO:0000256" key="6">
    <source>
        <dbReference type="ARBA" id="ARBA00022679"/>
    </source>
</evidence>
<dbReference type="NCBIfam" id="TIGR00217">
    <property type="entry name" value="malQ"/>
    <property type="match status" value="1"/>
</dbReference>
<gene>
    <name evidence="11" type="ORF">ABID13_002795</name>
</gene>
<comment type="caution">
    <text evidence="11">The sequence shown here is derived from an EMBL/GenBank/DDBJ whole genome shotgun (WGS) entry which is preliminary data.</text>
</comment>
<keyword evidence="6 10" id="KW-0808">Transferase</keyword>
<dbReference type="SUPFAM" id="SSF51445">
    <property type="entry name" value="(Trans)glycosidases"/>
    <property type="match status" value="1"/>
</dbReference>
<evidence type="ECO:0000256" key="7">
    <source>
        <dbReference type="ARBA" id="ARBA00023277"/>
    </source>
</evidence>
<dbReference type="Gene3D" id="3.20.20.80">
    <property type="entry name" value="Glycosidases"/>
    <property type="match status" value="1"/>
</dbReference>
<evidence type="ECO:0000256" key="4">
    <source>
        <dbReference type="ARBA" id="ARBA00020295"/>
    </source>
</evidence>
<accession>A0ABV2FYN9</accession>
<dbReference type="Pfam" id="PF02446">
    <property type="entry name" value="Glyco_hydro_77"/>
    <property type="match status" value="1"/>
</dbReference>
<evidence type="ECO:0000313" key="12">
    <source>
        <dbReference type="Proteomes" id="UP001549200"/>
    </source>
</evidence>
<dbReference type="NCBIfam" id="NF011080">
    <property type="entry name" value="PRK14508.1-3"/>
    <property type="match status" value="1"/>
</dbReference>
<evidence type="ECO:0000256" key="8">
    <source>
        <dbReference type="ARBA" id="ARBA00031423"/>
    </source>
</evidence>